<evidence type="ECO:0000313" key="3">
    <source>
        <dbReference type="Proteomes" id="UP000272474"/>
    </source>
</evidence>
<dbReference type="OrthoDB" id="4325786at2"/>
<keyword evidence="1" id="KW-0812">Transmembrane</keyword>
<sequence>MIGWAARALVAFGLLGSAWVHLVVWRDWARYTDVVGPLFLVNVVAGPVIALGVLAWRRHWLPEVASIGFGLATLGAYVMSLTVGFFDVKEQFRTDEETWGVVTEAACVAFGAVLLLLRYRAERREVVRV</sequence>
<keyword evidence="1" id="KW-0472">Membrane</keyword>
<feature type="transmembrane region" description="Helical" evidence="1">
    <location>
        <begin position="34"/>
        <end position="55"/>
    </location>
</feature>
<feature type="transmembrane region" description="Helical" evidence="1">
    <location>
        <begin position="98"/>
        <end position="117"/>
    </location>
</feature>
<dbReference type="EMBL" id="RBAL01000020">
    <property type="protein sequence ID" value="RKN38060.1"/>
    <property type="molecule type" value="Genomic_DNA"/>
</dbReference>
<protein>
    <submittedName>
        <fullName evidence="2">Uncharacterized protein</fullName>
    </submittedName>
</protein>
<keyword evidence="3" id="KW-1185">Reference proteome</keyword>
<accession>A0A3A9YQ22</accession>
<comment type="caution">
    <text evidence="2">The sequence shown here is derived from an EMBL/GenBank/DDBJ whole genome shotgun (WGS) entry which is preliminary data.</text>
</comment>
<gene>
    <name evidence="2" type="ORF">D7294_25615</name>
</gene>
<feature type="transmembrane region" description="Helical" evidence="1">
    <location>
        <begin position="67"/>
        <end position="86"/>
    </location>
</feature>
<dbReference type="Proteomes" id="UP000272474">
    <property type="component" value="Unassembled WGS sequence"/>
</dbReference>
<dbReference type="AlphaFoldDB" id="A0A3A9YQ22"/>
<organism evidence="2 3">
    <name type="scientific">Streptomyces hoynatensis</name>
    <dbReference type="NCBI Taxonomy" id="1141874"/>
    <lineage>
        <taxon>Bacteria</taxon>
        <taxon>Bacillati</taxon>
        <taxon>Actinomycetota</taxon>
        <taxon>Actinomycetes</taxon>
        <taxon>Kitasatosporales</taxon>
        <taxon>Streptomycetaceae</taxon>
        <taxon>Streptomyces</taxon>
    </lineage>
</organism>
<evidence type="ECO:0000256" key="1">
    <source>
        <dbReference type="SAM" id="Phobius"/>
    </source>
</evidence>
<name>A0A3A9YQ22_9ACTN</name>
<evidence type="ECO:0000313" key="2">
    <source>
        <dbReference type="EMBL" id="RKN38060.1"/>
    </source>
</evidence>
<reference evidence="2 3" key="1">
    <citation type="journal article" date="2014" name="Int. J. Syst. Evol. Microbiol.">
        <title>Streptomyces hoynatensis sp. nov., isolated from deep marine sediment.</title>
        <authorList>
            <person name="Veyisoglu A."/>
            <person name="Sahin N."/>
        </authorList>
    </citation>
    <scope>NUCLEOTIDE SEQUENCE [LARGE SCALE GENOMIC DNA]</scope>
    <source>
        <strain evidence="2 3">KCTC 29097</strain>
    </source>
</reference>
<keyword evidence="1" id="KW-1133">Transmembrane helix</keyword>
<proteinExistence type="predicted"/>